<evidence type="ECO:0000313" key="2">
    <source>
        <dbReference type="Proteomes" id="UP000318821"/>
    </source>
</evidence>
<evidence type="ECO:0000313" key="1">
    <source>
        <dbReference type="EMBL" id="TPP52954.1"/>
    </source>
</evidence>
<dbReference type="AlphaFoldDB" id="A0A504XWQ0"/>
<sequence length="200" mass="20562">MGGCMLTVCGPDGDGVSLDERTRVSVQIAPGDTLGDLAQTPATTAAGSAGLVGAGCRQWLPFFTQHVVSIEQEARQQPRAQVERYAATRVLAGGPAVDQPELRAPRGGGRVTVAVRIDSARGSAPCRFLGEQLATWTLYTSVGVTVDHGQQTASPGIECHGRPNAWVPLGGLVSTPLFAVAAPLPPAGRKAGPSANLGDM</sequence>
<comment type="caution">
    <text evidence="1">The sequence shown here is derived from an EMBL/GenBank/DDBJ whole genome shotgun (WGS) entry which is preliminary data.</text>
</comment>
<reference evidence="2" key="1">
    <citation type="submission" date="2019-02" db="EMBL/GenBank/DDBJ databases">
        <title>FDA dAtabase for Regulatory Grade micrObial Sequences (FDA-ARGOS): Supporting development and validation of Infectious Disease Dx tests.</title>
        <authorList>
            <person name="Duncan R."/>
            <person name="Fisher C."/>
            <person name="Tallon L."/>
            <person name="Sadzewicz L."/>
            <person name="Sengamalay N."/>
            <person name="Ott S."/>
            <person name="Godinez A."/>
            <person name="Nagaraj S."/>
            <person name="Vavikolanu K."/>
            <person name="Vyas G."/>
            <person name="Nadendla S."/>
            <person name="Aluvathingal J."/>
            <person name="Sichtig H."/>
        </authorList>
    </citation>
    <scope>NUCLEOTIDE SEQUENCE [LARGE SCALE GENOMIC DNA]</scope>
    <source>
        <strain evidence="2">FDAARGOS_360</strain>
    </source>
</reference>
<name>A0A504XWQ0_LEIDO</name>
<gene>
    <name evidence="1" type="ORF">CGC20_27400</name>
</gene>
<accession>A0A504XWQ0</accession>
<dbReference type="EMBL" id="RHLD01000061">
    <property type="protein sequence ID" value="TPP52954.1"/>
    <property type="molecule type" value="Genomic_DNA"/>
</dbReference>
<organism evidence="1 2">
    <name type="scientific">Leishmania donovani</name>
    <dbReference type="NCBI Taxonomy" id="5661"/>
    <lineage>
        <taxon>Eukaryota</taxon>
        <taxon>Discoba</taxon>
        <taxon>Euglenozoa</taxon>
        <taxon>Kinetoplastea</taxon>
        <taxon>Metakinetoplastina</taxon>
        <taxon>Trypanosomatida</taxon>
        <taxon>Trypanosomatidae</taxon>
        <taxon>Leishmaniinae</taxon>
        <taxon>Leishmania</taxon>
    </lineage>
</organism>
<proteinExistence type="predicted"/>
<dbReference type="Proteomes" id="UP000318821">
    <property type="component" value="Unassembled WGS sequence"/>
</dbReference>
<protein>
    <submittedName>
        <fullName evidence="1">Uncharacterized protein</fullName>
    </submittedName>
</protein>